<comment type="subcellular location">
    <subcellularLocation>
        <location evidence="5">Cell membrane</location>
        <topology evidence="5">Multi-pass membrane protein</topology>
    </subcellularLocation>
    <subcellularLocation>
        <location evidence="1">Membrane</location>
        <topology evidence="1">Multi-pass membrane protein</topology>
    </subcellularLocation>
</comment>
<dbReference type="InterPro" id="IPR002033">
    <property type="entry name" value="TatC"/>
</dbReference>
<dbReference type="GO" id="GO:0043953">
    <property type="term" value="P:protein transport by the Tat complex"/>
    <property type="evidence" value="ECO:0007669"/>
    <property type="project" value="UniProtKB-UniRule"/>
</dbReference>
<dbReference type="EMBL" id="CP009552">
    <property type="protein sequence ID" value="AIY91200.1"/>
    <property type="molecule type" value="Genomic_DNA"/>
</dbReference>
<evidence type="ECO:0000256" key="5">
    <source>
        <dbReference type="HAMAP-Rule" id="MF_00902"/>
    </source>
</evidence>
<dbReference type="HOGENOM" id="CLU_031942_5_0_2"/>
<comment type="similarity">
    <text evidence="5">Belongs to the TatC family.</text>
</comment>
<keyword evidence="2 5" id="KW-0812">Transmembrane</keyword>
<evidence type="ECO:0000256" key="2">
    <source>
        <dbReference type="ARBA" id="ARBA00022692"/>
    </source>
</evidence>
<protein>
    <recommendedName>
        <fullName evidence="5">Sec-independent protein translocase protein TatC</fullName>
    </recommendedName>
</protein>
<feature type="transmembrane region" description="Helical" evidence="5">
    <location>
        <begin position="220"/>
        <end position="240"/>
    </location>
</feature>
<keyword evidence="4 5" id="KW-0472">Membrane</keyword>
<accession>A0A0A7GGK9</accession>
<evidence type="ECO:0000313" key="7">
    <source>
        <dbReference type="Proteomes" id="UP000030624"/>
    </source>
</evidence>
<comment type="subunit">
    <text evidence="5">Forms a complex with TatA.</text>
</comment>
<keyword evidence="5" id="KW-0813">Transport</keyword>
<evidence type="ECO:0000256" key="1">
    <source>
        <dbReference type="ARBA" id="ARBA00004141"/>
    </source>
</evidence>
<evidence type="ECO:0000313" key="6">
    <source>
        <dbReference type="EMBL" id="AIY91200.1"/>
    </source>
</evidence>
<dbReference type="GO" id="GO:0009977">
    <property type="term" value="F:proton motive force dependent protein transmembrane transporter activity"/>
    <property type="evidence" value="ECO:0007669"/>
    <property type="project" value="TreeGrafter"/>
</dbReference>
<dbReference type="PANTHER" id="PTHR30371:SF0">
    <property type="entry name" value="SEC-INDEPENDENT PROTEIN TRANSLOCASE PROTEIN TATC, CHLOROPLASTIC-RELATED"/>
    <property type="match status" value="1"/>
</dbReference>
<feature type="transmembrane region" description="Helical" evidence="5">
    <location>
        <begin position="150"/>
        <end position="183"/>
    </location>
</feature>
<dbReference type="PANTHER" id="PTHR30371">
    <property type="entry name" value="SEC-INDEPENDENT PROTEIN TRANSLOCASE PROTEIN TATC"/>
    <property type="match status" value="1"/>
</dbReference>
<feature type="transmembrane region" description="Helical" evidence="5">
    <location>
        <begin position="110"/>
        <end position="130"/>
    </location>
</feature>
<feature type="transmembrane region" description="Helical" evidence="5">
    <location>
        <begin position="72"/>
        <end position="90"/>
    </location>
</feature>
<gene>
    <name evidence="5" type="primary">tatC</name>
    <name evidence="6" type="ORF">GACE_2179</name>
</gene>
<feature type="transmembrane region" description="Helical" evidence="5">
    <location>
        <begin position="195"/>
        <end position="214"/>
    </location>
</feature>
<feature type="transmembrane region" description="Helical" evidence="5">
    <location>
        <begin position="23"/>
        <end position="43"/>
    </location>
</feature>
<name>A0A0A7GGK9_GEOAI</name>
<dbReference type="STRING" id="565033.GACE_2179"/>
<dbReference type="GO" id="GO:0065002">
    <property type="term" value="P:intracellular protein transmembrane transport"/>
    <property type="evidence" value="ECO:0007669"/>
    <property type="project" value="TreeGrafter"/>
</dbReference>
<dbReference type="Pfam" id="PF00902">
    <property type="entry name" value="TatC"/>
    <property type="match status" value="1"/>
</dbReference>
<dbReference type="HAMAP" id="MF_00902">
    <property type="entry name" value="TatC"/>
    <property type="match status" value="1"/>
</dbReference>
<comment type="function">
    <text evidence="5">Part of the twin-arginine translocation (Tat) system that transports large folded proteins containing a characteristic twin-arginine motif in their signal peptide across membranes.</text>
</comment>
<keyword evidence="5" id="KW-1003">Cell membrane</keyword>
<organism evidence="6 7">
    <name type="scientific">Geoglobus acetivorans</name>
    <dbReference type="NCBI Taxonomy" id="565033"/>
    <lineage>
        <taxon>Archaea</taxon>
        <taxon>Methanobacteriati</taxon>
        <taxon>Methanobacteriota</taxon>
        <taxon>Archaeoglobi</taxon>
        <taxon>Archaeoglobales</taxon>
        <taxon>Archaeoglobaceae</taxon>
        <taxon>Geoglobus</taxon>
    </lineage>
</organism>
<evidence type="ECO:0000256" key="3">
    <source>
        <dbReference type="ARBA" id="ARBA00022989"/>
    </source>
</evidence>
<dbReference type="GO" id="GO:0033281">
    <property type="term" value="C:TAT protein transport complex"/>
    <property type="evidence" value="ECO:0007669"/>
    <property type="project" value="UniProtKB-UniRule"/>
</dbReference>
<evidence type="ECO:0000256" key="4">
    <source>
        <dbReference type="ARBA" id="ARBA00023136"/>
    </source>
</evidence>
<keyword evidence="5" id="KW-0653">Protein transport</keyword>
<dbReference type="eggNOG" id="arCOG04736">
    <property type="taxonomic scope" value="Archaea"/>
</dbReference>
<dbReference type="AlphaFoldDB" id="A0A0A7GGK9"/>
<proteinExistence type="inferred from homology"/>
<keyword evidence="5" id="KW-0811">Translocation</keyword>
<dbReference type="Proteomes" id="UP000030624">
    <property type="component" value="Chromosome"/>
</dbReference>
<keyword evidence="3 5" id="KW-1133">Transmembrane helix</keyword>
<sequence>MSEITVTEVAEVLANLRVKLMRIFIIIAVVWGISFATLSNEIIEKIKMDLLPEGAELIYQAPLEVMMLRLKISIILGVVVALPYIIYLTYQTLKERTEILSNIELSRTRVIIYASLAVILFISGVAYGYVLMLPLFLQFLYESAQGQGVLAMYSIAEFISFVVMMLAVFGLIFQMPLFMYVTVKNGLARLDTFKYYRRHFYVIFFTLAAIITPPDVFTQLMVGVPMVLFFEISLIIVKILA</sequence>
<reference evidence="6 7" key="1">
    <citation type="journal article" date="2015" name="Appl. Environ. Microbiol.">
        <title>The Geoglobus acetivorans genome: Fe(III) reduction, acetate utilization, autotrophic growth, and degradation of aromatic compounds in a hyperthermophilic archaeon.</title>
        <authorList>
            <person name="Mardanov A.V."/>
            <person name="Slododkina G.B."/>
            <person name="Slobodkin A.I."/>
            <person name="Beletsky A.V."/>
            <person name="Gavrilov S.N."/>
            <person name="Kublanov I.V."/>
            <person name="Bonch-Osmolovskaya E.A."/>
            <person name="Skryabin K.G."/>
            <person name="Ravin N.V."/>
        </authorList>
    </citation>
    <scope>NUCLEOTIDE SEQUENCE [LARGE SCALE GENOMIC DNA]</scope>
    <source>
        <strain evidence="6 7">SBH6</strain>
    </source>
</reference>
<dbReference type="KEGG" id="gac:GACE_2179"/>
<dbReference type="PRINTS" id="PR01840">
    <property type="entry name" value="TATCFAMILY"/>
</dbReference>